<feature type="region of interest" description="Disordered" evidence="2">
    <location>
        <begin position="3192"/>
        <end position="3211"/>
    </location>
</feature>
<feature type="transmembrane region" description="Helical" evidence="3">
    <location>
        <begin position="2421"/>
        <end position="2442"/>
    </location>
</feature>
<feature type="region of interest" description="Disordered" evidence="2">
    <location>
        <begin position="454"/>
        <end position="485"/>
    </location>
</feature>
<sequence length="4071" mass="446246">MDARAAQQRLISEHDEEGVDGEGQKAQVIRQDDQRRMAEARSRAKGRADEQIKNDALAIRPYLAGAGADVEAVIVAGGETRAEAAVADQVALGAARAGLSGRRAVACRLPALAWHSRLPAPGACPGRLASALAPRPPPPAAFRARRCPSLPRDEPDQRLAAAKLMDKGNNQSLRLYRVLLSGRLYLRRRIFKDVDSAALAFRESPTLKEQWKRTRDLSSDHPSGFNQRVASTLGSSTDIYVECLCLDAAELEYLSKKKKRSFKVAPFNGWTLDGRPEQCYAIMIDLPYHETAAYRRVKVSLGSATELEILHADQRSAPFQSQGFLQCQMWTAERCDAIGHKQLLGTTTRVSQIKGKQDELRKRKSLDCYSEAEMVRFGKASKKGTPAGEDDDDMGGDVDDWRSTVTGMPAGSTASGSGGRGSADATVPRAFGIPTDSLGAVRGLVVPFNFESAARSTTPVPKDLQRSPSPGSRPGGSATKRAPSVNLDDAASAAAGSAKKWTSCPKDPKDKAFYWTQENNLTDILDEKSLGKERSEGNDCLGKLANKKELSGVWSMLRDHMTLVDICWKVKASAVNQLDNRGEAAHHATLKKHKVRYPFRMQDFMTKRLLRKRAKAVETASAATSQSDIGLCPSEQPKLQVQQADGVAPIRRPLAIHSDEDSRQLPESATATGSGRACSEASDDSVGSADCSGGKPDPRPSGGGHDVLRQPRVHGIDFLDRSGNLVHVSAEIVACAEECDDLFECLTFTLTGDVLAQEFDPEAPSLRNGGSTVKQKLDFAMEFFITEVLCSWIQREAAASNAVLSLSKAALAVLNQDLRRVDFPGEVKKEAVEMRSVMKVLQSLFHSADDAATLASKLDMLKELEAAEAENTDGIAALVMSSMKGSPYYADLLTRLSACQPAWDKYGTQISTSQEWFDGFDDSDSVEDMLSDANFKHTAEVLAAEYKNILSWQTAPFREGSLEPIMCSAKNALRMVFNNSAYGTWPSSLNRPCDPAHLEAALTSAKQLFPADEDFAKWHFQFEKQKQTRAAMEKQAALKDIISEVTASITRDKEVALDARARLEGALKSSASKHGDAELELSLNHLFWTWSAIVFQNRVDGNTDYVADETSLTLIAGHLKPGDVKISKKAAQFLCEYRAMLIAADAFDKLGNSMEEKALHDQAFRRISDLKSRAMAVSDLAESIKDSSKQHWASWDASNAKVAAVTDDLDKVSKHIAESKRMVVDDARVALSKVNKGGANGLHWHENFKGKTLKAVIKYGMTHLVNSESVDLDAMMNMATQLEKAFDDYNSILEALHLDPPSSDYKRSVQLALDWANATELNVGVIKSLDTITDSTLLYDAMLKLDGDIKKRCKVLKMIDVLHSIVFKKVESVLGADASPALRCLSVCDPVPSAEAESCEAAPAPWMRSEEALSTLLEKHGVNTQLFGVGSAKTMAQLLGELRGQSCFLEFPDVHGSTRELPQPRSSQVLRIVEPVFIRLRWRGRVLVQESQRMVDGRMRQRNMLLAEKKEPNDGGGFMATVVRGLNEELGIPREDLLQDGALRYRPDTYHFEIEQIESPSYPSLSSVYRTHHVQVDILDGGLHLFSKCGLPQCTPFTTSETSSLGTTTHFWRWSDAEKALQEGVVKFPPKVMSSSSPPSALADAEEKAGDHDTRTLGAGELSSEEALAGVMRAAGIDPASYGTGKAKSLSALLKEVQGGESCLERTEDPPGLQRVVEPVFVQLRWGDRVLVEVEQRLSGGTTRQRNMLLAEKKNPNDADAAATAIRGIFEELDLPSDLSPPEDYFQFVPETYCCLSEHMESASFPGLPCVYTTHYCSVQVMESGLERLRQTGILEDQFETKEADKTNVWRWTDISKACESKVKGLPDIKALSAADAGGPSKGQESSFEPVGSVPSEPGLLRALLEMGGVNVSLWGGFTVASLRSLADELETGASRLEKDASTGRLRRVVSSSLVHFNLSSPAGRGEALDNVQFRQDLQCFEVVHVDIASYPGLSCVHRTRRMQLDEAGRGRTGSVTLGETPRGEGEEIASCAELGKQSSAPADVQLPRLIGRSDSGSAGPALQSPKGPASGRVDIRRFTSTASLDTDCGTPFSKRDGSVVSINSISDGDGCLLPTLYSQLQSIRSKLRFKMVAKEQTDAAKRPAEQVVACSCSIQLIRNVNPLNATFQCRFTIFVEWLDKAAVGLPTGDLDEASAGLMSIPEIELQNTLATSLKIRSRPRVVASETGHVACKILYQALVQMELDMRLFPFDAQRLVLVLGLRARRDRDRVLACQFCRVDESIRLEEWQIMHSFAHSDSPDGRARIQFGVMISRRYWYYLVNVFITLIAIVTSSFAGFVLPDSYIFDRLRIGVAVLFAQITFRLSQDNKLPKVAYATIFDQYAMFCQLTVLGIIFGNIVTNMLGQGVFGQAAAAAAGTVDLAFACLFFCIWTLGQLCWLLGVSRRRHMQHRSLLQLASSGKHSEQHVAGSGAAQQQLASLRESLHYRGPACSRDSILVPRSVGRAVSIDLCVWLLHDISPMTTTFECKFSVTLVWLDDKAKGLPEGTRLMGEKLGLIDIPDLDVHNKVESVLEEGPCVRVACSTTGEVSATYRFHAKVQMNFDLRQFPFDSQHLLLNITMPNEKDKDRAFVYRSHQLDASAQSLDEWFIQGHTMSPDVSDDVAMASLLIDIRRRSFFYVVSVLAVLLGISSLVFTVFVIPMQPDGLDYVNQGKILAPLFMTLLAFKLLTASGKLPTVASATNFDRYMLACELMFFATIVICGASRLLATVHGVDMVQPYRVFAALVFVFLWLVFNVCFALGVGVGPTGGGGTSLEAAVLGQTQPFYGDSSPGFEEQRLLLQSRGSAQSEGPVGAPSAVMLRVAMQSVHSVNPADGTFQADFVAGLEWLCPDAVGLDAGSELSGEQLELLQRPKLMVQNAISCSTKVLGGARVVDPASGHVTCKVHVKAQVQVHFQLGQFPFDEQVLEVVLILPDMGDKHRSLVIEHLDCADVARLGEWVVLGDVSSCGRRQGISWASVGVQIRRSSRYYVLNLVSLSLWATFGFAIYALEVDDFQNRGKILVGVLLVQIVSKLVVSSKLPRIARTTLYDRVALNNLAMLFCIGCSAALCCVLNSAEGYEEFSRVCDLSLACAVLLLWVVLSASTALQARGGPAASRHRAGESAPDPVAGKEEPQTDDAAAIAREVAIMRPSVQPEPAAGAEDGLQLGRRPSGVPAAAQDCGAAVSIGATVQFLTDLDTVSGTVECKFHVFLDWKVGQGAMRMQRHGRISRRTSHGGSGEEQMAIPQIKLLNATKIMMEDYSDVSVVDVATGHVSCRVQFHARIHNKFDLRSFPFDCQRLQVELELQGCPGRFLVGGRCGSIDQNGNLDGWTLRATSLDVDGGGLPPRRARVSMLVERSSRYYLVQVIAIFACLATLVFSFYVVEAQFLDKRIVDALKIVLTMTTFRFSVEHRLPRVQHWTPFDIYHVSCQVLCTCIIVSFVVAKLGDKDGMRHCQTREKEVYVIASLSCAWVVWHICCGIYSLRLKGRDLRHLARPSELRRTRAHLSQQSSAHPAVESDTPSMPARQLAALPREAADGNGLGTLAALGGHLGVARPQDSASDQAVQETQVISIAFRIWLVRNVDLVTGTFECKFRVFLEWVDVNAVGRPKGQKAKLPVPDITITNAIQSQLLDASSAPEVVNPDTGHLAAQKLYKCTMRMDQEVRHFPFDWQWLVITVSMRDEGEFNRPFFFQYCEMEGQLQLDEWHVHDQPAFTTLSKHDAPSSEDTVMCGILIRRQPRYYVVNILFMLGLITSLSFSIYQEGVFSPSNAVLGARRGLLRHLSPDRHLQDVRARQAAARWLVHAVRPLRADVHAPVLADRVRGDDGLLGRHGPHVGHLLGDTAGGARHPRRAASLHHGGLVLAGPLSSVGRMERALRGAGVARAAASALGGLGQQGPDPTAGRGVDRWLFRRRPGLWRPRAWPLRAGRVGAGQHEEQRRLQAWSPQRVPRLDGRVSPRCRIPPPFCCLAFFRPSIPCPLVRSPVLDLQWSFGWRRGLPSLHLFSAKLDGQSATVRLRGSPGERRWRLVRW</sequence>
<feature type="compositionally biased region" description="Acidic residues" evidence="2">
    <location>
        <begin position="388"/>
        <end position="398"/>
    </location>
</feature>
<dbReference type="SUPFAM" id="SSF90112">
    <property type="entry name" value="Neurotransmitter-gated ion-channel transmembrane pore"/>
    <property type="match status" value="2"/>
</dbReference>
<dbReference type="EMBL" id="CAUYUJ010006535">
    <property type="protein sequence ID" value="CAK0817715.1"/>
    <property type="molecule type" value="Genomic_DNA"/>
</dbReference>
<feature type="transmembrane region" description="Helical" evidence="3">
    <location>
        <begin position="3782"/>
        <end position="3801"/>
    </location>
</feature>
<feature type="transmembrane region" description="Helical" evidence="3">
    <location>
        <begin position="3091"/>
        <end position="3115"/>
    </location>
</feature>
<keyword evidence="3" id="KW-0812">Transmembrane</keyword>
<feature type="transmembrane region" description="Helical" evidence="3">
    <location>
        <begin position="3127"/>
        <end position="3148"/>
    </location>
</feature>
<dbReference type="PANTHER" id="PTHR18945">
    <property type="entry name" value="NEUROTRANSMITTER GATED ION CHANNEL"/>
    <property type="match status" value="1"/>
</dbReference>
<feature type="transmembrane region" description="Helical" evidence="3">
    <location>
        <begin position="3401"/>
        <end position="3423"/>
    </location>
</feature>
<dbReference type="Proteomes" id="UP001189429">
    <property type="component" value="Unassembled WGS sequence"/>
</dbReference>
<reference evidence="4" key="1">
    <citation type="submission" date="2023-10" db="EMBL/GenBank/DDBJ databases">
        <authorList>
            <person name="Chen Y."/>
            <person name="Shah S."/>
            <person name="Dougan E. K."/>
            <person name="Thang M."/>
            <person name="Chan C."/>
        </authorList>
    </citation>
    <scope>NUCLEOTIDE SEQUENCE [LARGE SCALE GENOMIC DNA]</scope>
</reference>
<comment type="caution">
    <text evidence="4">The sequence shown here is derived from an EMBL/GenBank/DDBJ whole genome shotgun (WGS) entry which is preliminary data.</text>
</comment>
<keyword evidence="3" id="KW-0472">Membrane</keyword>
<feature type="compositionally biased region" description="Low complexity" evidence="2">
    <location>
        <begin position="466"/>
        <end position="477"/>
    </location>
</feature>
<dbReference type="InterPro" id="IPR038050">
    <property type="entry name" value="Neuro_actylchol_rec"/>
</dbReference>
<dbReference type="InterPro" id="IPR036734">
    <property type="entry name" value="Neur_chan_lig-bd_sf"/>
</dbReference>
<feature type="transmembrane region" description="Helical" evidence="3">
    <location>
        <begin position="3465"/>
        <end position="3483"/>
    </location>
</feature>
<dbReference type="InterPro" id="IPR036719">
    <property type="entry name" value="Neuro-gated_channel_TM_sf"/>
</dbReference>
<feature type="region of interest" description="Disordered" evidence="2">
    <location>
        <begin position="2008"/>
        <end position="2027"/>
    </location>
</feature>
<feature type="transmembrane region" description="Helical" evidence="3">
    <location>
        <begin position="3029"/>
        <end position="3048"/>
    </location>
</feature>
<evidence type="ECO:0000256" key="1">
    <source>
        <dbReference type="ARBA" id="ARBA00004141"/>
    </source>
</evidence>
<feature type="region of interest" description="Disordered" evidence="2">
    <location>
        <begin position="1874"/>
        <end position="1894"/>
    </location>
</feature>
<protein>
    <recommendedName>
        <fullName evidence="6">Nudix hydrolase domain-containing protein</fullName>
    </recommendedName>
</protein>
<evidence type="ECO:0000256" key="3">
    <source>
        <dbReference type="SAM" id="Phobius"/>
    </source>
</evidence>
<feature type="transmembrane region" description="Helical" evidence="3">
    <location>
        <begin position="2746"/>
        <end position="2767"/>
    </location>
</feature>
<name>A0ABN9RFA2_9DINO</name>
<feature type="compositionally biased region" description="Low complexity" evidence="2">
    <location>
        <begin position="406"/>
        <end position="415"/>
    </location>
</feature>
<feature type="region of interest" description="Disordered" evidence="2">
    <location>
        <begin position="3541"/>
        <end position="3564"/>
    </location>
</feature>
<dbReference type="InterPro" id="IPR006201">
    <property type="entry name" value="Neur_channel"/>
</dbReference>
<keyword evidence="3" id="KW-1133">Transmembrane helix</keyword>
<feature type="transmembrane region" description="Helical" evidence="3">
    <location>
        <begin position="2714"/>
        <end position="2734"/>
    </location>
</feature>
<feature type="region of interest" description="Disordered" evidence="2">
    <location>
        <begin position="1"/>
        <end position="47"/>
    </location>
</feature>
<comment type="subcellular location">
    <subcellularLocation>
        <location evidence="1">Membrane</location>
        <topology evidence="1">Multi-pass membrane protein</topology>
    </subcellularLocation>
</comment>
<feature type="region of interest" description="Disordered" evidence="2">
    <location>
        <begin position="3151"/>
        <end position="3175"/>
    </location>
</feature>
<evidence type="ECO:0000256" key="2">
    <source>
        <dbReference type="SAM" id="MobiDB-lite"/>
    </source>
</evidence>
<feature type="compositionally biased region" description="Basic and acidic residues" evidence="2">
    <location>
        <begin position="30"/>
        <end position="47"/>
    </location>
</feature>
<accession>A0ABN9RFA2</accession>
<feature type="transmembrane region" description="Helical" evidence="3">
    <location>
        <begin position="2676"/>
        <end position="2699"/>
    </location>
</feature>
<feature type="transmembrane region" description="Helical" evidence="3">
    <location>
        <begin position="2382"/>
        <end position="2401"/>
    </location>
</feature>
<evidence type="ECO:0008006" key="6">
    <source>
        <dbReference type="Google" id="ProtNLM"/>
    </source>
</evidence>
<feature type="transmembrane region" description="Helical" evidence="3">
    <location>
        <begin position="2779"/>
        <end position="2804"/>
    </location>
</feature>
<proteinExistence type="predicted"/>
<feature type="region of interest" description="Disordered" evidence="2">
    <location>
        <begin position="380"/>
        <end position="423"/>
    </location>
</feature>
<keyword evidence="5" id="KW-1185">Reference proteome</keyword>
<feature type="region of interest" description="Disordered" evidence="2">
    <location>
        <begin position="1630"/>
        <end position="1653"/>
    </location>
</feature>
<organism evidence="4 5">
    <name type="scientific">Prorocentrum cordatum</name>
    <dbReference type="NCBI Taxonomy" id="2364126"/>
    <lineage>
        <taxon>Eukaryota</taxon>
        <taxon>Sar</taxon>
        <taxon>Alveolata</taxon>
        <taxon>Dinophyceae</taxon>
        <taxon>Prorocentrales</taxon>
        <taxon>Prorocentraceae</taxon>
        <taxon>Prorocentrum</taxon>
    </lineage>
</organism>
<feature type="region of interest" description="Disordered" evidence="2">
    <location>
        <begin position="2050"/>
        <end position="2073"/>
    </location>
</feature>
<gene>
    <name evidence="4" type="ORF">PCOR1329_LOCUS20223</name>
</gene>
<feature type="transmembrane region" description="Helical" evidence="3">
    <location>
        <begin position="2316"/>
        <end position="2340"/>
    </location>
</feature>
<feature type="region of interest" description="Disordered" evidence="2">
    <location>
        <begin position="619"/>
        <end position="709"/>
    </location>
</feature>
<dbReference type="SUPFAM" id="SSF63712">
    <property type="entry name" value="Nicotinic receptor ligand binding domain-like"/>
    <property type="match status" value="3"/>
</dbReference>
<dbReference type="Gene3D" id="1.20.58.390">
    <property type="entry name" value="Neurotransmitter-gated ion-channel transmembrane domain"/>
    <property type="match status" value="2"/>
</dbReference>
<dbReference type="Gene3D" id="2.70.170.10">
    <property type="entry name" value="Neurotransmitter-gated ion-channel ligand-binding domain"/>
    <property type="match status" value="5"/>
</dbReference>
<evidence type="ECO:0000313" key="4">
    <source>
        <dbReference type="EMBL" id="CAK0817715.1"/>
    </source>
</evidence>
<evidence type="ECO:0000313" key="5">
    <source>
        <dbReference type="Proteomes" id="UP001189429"/>
    </source>
</evidence>
<feature type="transmembrane region" description="Helical" evidence="3">
    <location>
        <begin position="3503"/>
        <end position="3523"/>
    </location>
</feature>